<dbReference type="FunFam" id="3.30.160.60:FF:000299">
    <property type="entry name" value="Zinc finger protein 593"/>
    <property type="match status" value="1"/>
</dbReference>
<dbReference type="SMART" id="SM00451">
    <property type="entry name" value="ZnF_U1"/>
    <property type="match status" value="1"/>
</dbReference>
<dbReference type="VEuPathDB" id="FungiDB:SAPIO_CDS1795"/>
<protein>
    <recommendedName>
        <fullName evidence="11">C2H2-type domain-containing protein</fullName>
    </recommendedName>
</protein>
<evidence type="ECO:0000256" key="10">
    <source>
        <dbReference type="PROSITE-ProRule" id="PRU00042"/>
    </source>
</evidence>
<organism evidence="12 13">
    <name type="scientific">Pseudallescheria apiosperma</name>
    <name type="common">Scedosporium apiospermum</name>
    <dbReference type="NCBI Taxonomy" id="563466"/>
    <lineage>
        <taxon>Eukaryota</taxon>
        <taxon>Fungi</taxon>
        <taxon>Dikarya</taxon>
        <taxon>Ascomycota</taxon>
        <taxon>Pezizomycotina</taxon>
        <taxon>Sordariomycetes</taxon>
        <taxon>Hypocreomycetidae</taxon>
        <taxon>Microascales</taxon>
        <taxon>Microascaceae</taxon>
        <taxon>Scedosporium</taxon>
    </lineage>
</organism>
<dbReference type="RefSeq" id="XP_016645277.1">
    <property type="nucleotide sequence ID" value="XM_016784980.1"/>
</dbReference>
<dbReference type="GO" id="GO:0043021">
    <property type="term" value="F:ribonucleoprotein complex binding"/>
    <property type="evidence" value="ECO:0007669"/>
    <property type="project" value="UniProtKB-ARBA"/>
</dbReference>
<evidence type="ECO:0000256" key="9">
    <source>
        <dbReference type="ARBA" id="ARBA00038064"/>
    </source>
</evidence>
<keyword evidence="3" id="KW-0963">Cytoplasm</keyword>
<dbReference type="Gene3D" id="3.30.160.60">
    <property type="entry name" value="Classic Zinc Finger"/>
    <property type="match status" value="1"/>
</dbReference>
<evidence type="ECO:0000256" key="5">
    <source>
        <dbReference type="ARBA" id="ARBA00022723"/>
    </source>
</evidence>
<keyword evidence="4" id="KW-0690">Ribosome biogenesis</keyword>
<evidence type="ECO:0000256" key="1">
    <source>
        <dbReference type="ARBA" id="ARBA00004123"/>
    </source>
</evidence>
<dbReference type="GO" id="GO:0005737">
    <property type="term" value="C:cytoplasm"/>
    <property type="evidence" value="ECO:0007669"/>
    <property type="project" value="UniProtKB-SubCell"/>
</dbReference>
<dbReference type="PROSITE" id="PS50157">
    <property type="entry name" value="ZINC_FINGER_C2H2_2"/>
    <property type="match status" value="1"/>
</dbReference>
<dbReference type="OMA" id="MKDHFRS"/>
<dbReference type="KEGG" id="sapo:SAPIO_CDS1795"/>
<dbReference type="GO" id="GO:0042254">
    <property type="term" value="P:ribosome biogenesis"/>
    <property type="evidence" value="ECO:0007669"/>
    <property type="project" value="UniProtKB-KW"/>
</dbReference>
<dbReference type="EMBL" id="JOWA01000077">
    <property type="protein sequence ID" value="KEZ45478.1"/>
    <property type="molecule type" value="Genomic_DNA"/>
</dbReference>
<dbReference type="PROSITE" id="PS00028">
    <property type="entry name" value="ZINC_FINGER_C2H2_1"/>
    <property type="match status" value="1"/>
</dbReference>
<sequence>MAVRNKRTRTKTRRRRRDLDQIKADLTCPKHLEGYKNTKSSEDLPGSGRWYCVECAKWFETESTLLAHQRSKFHKRRVKRLQETPYTQKEAEAAVGLQTDNTDPLKVKHEAGNEIEMMI</sequence>
<name>A0A084GDR6_PSEDA</name>
<dbReference type="GO" id="GO:0005634">
    <property type="term" value="C:nucleus"/>
    <property type="evidence" value="ECO:0007669"/>
    <property type="project" value="UniProtKB-SubCell"/>
</dbReference>
<comment type="caution">
    <text evidence="12">The sequence shown here is derived from an EMBL/GenBank/DDBJ whole genome shotgun (WGS) entry which is preliminary data.</text>
</comment>
<evidence type="ECO:0000256" key="3">
    <source>
        <dbReference type="ARBA" id="ARBA00022490"/>
    </source>
</evidence>
<dbReference type="PANTHER" id="PTHR46095">
    <property type="entry name" value="ZINC FINGER PROTEIN 593"/>
    <property type="match status" value="1"/>
</dbReference>
<dbReference type="Pfam" id="PF12171">
    <property type="entry name" value="zf-C2H2_jaz"/>
    <property type="match status" value="1"/>
</dbReference>
<accession>A0A084GDR6</accession>
<dbReference type="PANTHER" id="PTHR46095:SF1">
    <property type="entry name" value="ZINC FINGER PROTEIN 593"/>
    <property type="match status" value="1"/>
</dbReference>
<keyword evidence="13" id="KW-1185">Reference proteome</keyword>
<reference evidence="12 13" key="1">
    <citation type="journal article" date="2014" name="Genome Announc.">
        <title>Draft genome sequence of the pathogenic fungus Scedosporium apiospermum.</title>
        <authorList>
            <person name="Vandeputte P."/>
            <person name="Ghamrawi S."/>
            <person name="Rechenmann M."/>
            <person name="Iltis A."/>
            <person name="Giraud S."/>
            <person name="Fleury M."/>
            <person name="Thornton C."/>
            <person name="Delhaes L."/>
            <person name="Meyer W."/>
            <person name="Papon N."/>
            <person name="Bouchara J.P."/>
        </authorList>
    </citation>
    <scope>NUCLEOTIDE SEQUENCE [LARGE SCALE GENOMIC DNA]</scope>
    <source>
        <strain evidence="12 13">IHEM 14462</strain>
    </source>
</reference>
<dbReference type="InterPro" id="IPR013087">
    <property type="entry name" value="Znf_C2H2_type"/>
</dbReference>
<comment type="subcellular location">
    <subcellularLocation>
        <location evidence="2">Cytoplasm</location>
    </subcellularLocation>
    <subcellularLocation>
        <location evidence="1">Nucleus</location>
    </subcellularLocation>
</comment>
<dbReference type="Proteomes" id="UP000028545">
    <property type="component" value="Unassembled WGS sequence"/>
</dbReference>
<dbReference type="InterPro" id="IPR051879">
    <property type="entry name" value="C2H2-ZF_Maturation_Protein"/>
</dbReference>
<dbReference type="InterPro" id="IPR003604">
    <property type="entry name" value="Matrin/U1-like-C_Znf_C2H2"/>
</dbReference>
<dbReference type="SUPFAM" id="SSF57667">
    <property type="entry name" value="beta-beta-alpha zinc fingers"/>
    <property type="match status" value="1"/>
</dbReference>
<dbReference type="InterPro" id="IPR022755">
    <property type="entry name" value="Znf_C2H2_jaz"/>
</dbReference>
<evidence type="ECO:0000313" key="12">
    <source>
        <dbReference type="EMBL" id="KEZ45478.1"/>
    </source>
</evidence>
<dbReference type="HOGENOM" id="CLU_117291_2_2_1"/>
<evidence type="ECO:0000256" key="8">
    <source>
        <dbReference type="ARBA" id="ARBA00023242"/>
    </source>
</evidence>
<keyword evidence="6 10" id="KW-0863">Zinc-finger</keyword>
<dbReference type="OrthoDB" id="24683at2759"/>
<evidence type="ECO:0000259" key="11">
    <source>
        <dbReference type="PROSITE" id="PS50157"/>
    </source>
</evidence>
<dbReference type="GO" id="GO:0008270">
    <property type="term" value="F:zinc ion binding"/>
    <property type="evidence" value="ECO:0007669"/>
    <property type="project" value="UniProtKB-KW"/>
</dbReference>
<evidence type="ECO:0000313" key="13">
    <source>
        <dbReference type="Proteomes" id="UP000028545"/>
    </source>
</evidence>
<dbReference type="GO" id="GO:0003676">
    <property type="term" value="F:nucleic acid binding"/>
    <property type="evidence" value="ECO:0007669"/>
    <property type="project" value="InterPro"/>
</dbReference>
<keyword evidence="7" id="KW-0862">Zinc</keyword>
<dbReference type="InterPro" id="IPR036236">
    <property type="entry name" value="Znf_C2H2_sf"/>
</dbReference>
<evidence type="ECO:0000256" key="2">
    <source>
        <dbReference type="ARBA" id="ARBA00004496"/>
    </source>
</evidence>
<keyword evidence="8" id="KW-0539">Nucleus</keyword>
<dbReference type="GeneID" id="27720867"/>
<evidence type="ECO:0000256" key="7">
    <source>
        <dbReference type="ARBA" id="ARBA00022833"/>
    </source>
</evidence>
<evidence type="ECO:0000256" key="6">
    <source>
        <dbReference type="ARBA" id="ARBA00022771"/>
    </source>
</evidence>
<gene>
    <name evidence="12" type="ORF">SAPIO_CDS1795</name>
</gene>
<feature type="domain" description="C2H2-type" evidence="11">
    <location>
        <begin position="50"/>
        <end position="79"/>
    </location>
</feature>
<evidence type="ECO:0000256" key="4">
    <source>
        <dbReference type="ARBA" id="ARBA00022517"/>
    </source>
</evidence>
<dbReference type="AlphaFoldDB" id="A0A084GDR6"/>
<keyword evidence="5" id="KW-0479">Metal-binding</keyword>
<comment type="similarity">
    <text evidence="9">Belongs to the ZNF593/BUD20 C2H2-type zinc-finger protein family.</text>
</comment>
<proteinExistence type="inferred from homology"/>